<dbReference type="PANTHER" id="PTHR33606:SF3">
    <property type="entry name" value="PROTEIN YCII"/>
    <property type="match status" value="1"/>
</dbReference>
<comment type="similarity">
    <text evidence="1">Belongs to the YciI family.</text>
</comment>
<dbReference type="SUPFAM" id="SSF54909">
    <property type="entry name" value="Dimeric alpha+beta barrel"/>
    <property type="match status" value="1"/>
</dbReference>
<dbReference type="EMBL" id="CP117418">
    <property type="protein sequence ID" value="WCT79226.1"/>
    <property type="molecule type" value="Genomic_DNA"/>
</dbReference>
<organism evidence="3 4">
    <name type="scientific">Novosphingobium humi</name>
    <dbReference type="NCBI Taxonomy" id="2282397"/>
    <lineage>
        <taxon>Bacteria</taxon>
        <taxon>Pseudomonadati</taxon>
        <taxon>Pseudomonadota</taxon>
        <taxon>Alphaproteobacteria</taxon>
        <taxon>Sphingomonadales</taxon>
        <taxon>Sphingomonadaceae</taxon>
        <taxon>Novosphingobium</taxon>
    </lineage>
</organism>
<accession>A0ABY7U348</accession>
<proteinExistence type="inferred from homology"/>
<dbReference type="InterPro" id="IPR051807">
    <property type="entry name" value="Sec-metab_biosynth-assoc"/>
</dbReference>
<keyword evidence="4" id="KW-1185">Reference proteome</keyword>
<sequence length="117" mass="12761">MAAMAAKTTWFGEAQAMATYMFHAMDRAGMGERRGELREAHRAHIRRADPNCRCVLGGPLRREDGKAMIGTLLIFEADDAASVQAFMAADPYCLAEIFESISILPWSIGLGVIEASP</sequence>
<dbReference type="Gene3D" id="3.30.70.1060">
    <property type="entry name" value="Dimeric alpha+beta barrel"/>
    <property type="match status" value="1"/>
</dbReference>
<dbReference type="Proteomes" id="UP001218231">
    <property type="component" value="Plasmid unnamed1"/>
</dbReference>
<evidence type="ECO:0000313" key="4">
    <source>
        <dbReference type="Proteomes" id="UP001218231"/>
    </source>
</evidence>
<keyword evidence="3" id="KW-0614">Plasmid</keyword>
<feature type="domain" description="YCII-related" evidence="2">
    <location>
        <begin position="19"/>
        <end position="107"/>
    </location>
</feature>
<name>A0ABY7U348_9SPHN</name>
<dbReference type="InterPro" id="IPR005545">
    <property type="entry name" value="YCII"/>
</dbReference>
<geneLocation type="plasmid" evidence="3 4">
    <name>unnamed1</name>
</geneLocation>
<evidence type="ECO:0000259" key="2">
    <source>
        <dbReference type="Pfam" id="PF03795"/>
    </source>
</evidence>
<dbReference type="PANTHER" id="PTHR33606">
    <property type="entry name" value="PROTEIN YCII"/>
    <property type="match status" value="1"/>
</dbReference>
<protein>
    <submittedName>
        <fullName evidence="3">YciI family protein</fullName>
    </submittedName>
</protein>
<reference evidence="3 4" key="1">
    <citation type="submission" date="2023-02" db="EMBL/GenBank/DDBJ databases">
        <title>Genome sequence of Novosphingobium humi KACC 19094.</title>
        <authorList>
            <person name="Kim S."/>
            <person name="Heo J."/>
            <person name="Kwon S.-W."/>
        </authorList>
    </citation>
    <scope>NUCLEOTIDE SEQUENCE [LARGE SCALE GENOMIC DNA]</scope>
    <source>
        <strain evidence="3 4">KACC 19094</strain>
        <plasmid evidence="3 4">unnamed1</plasmid>
    </source>
</reference>
<dbReference type="Pfam" id="PF03795">
    <property type="entry name" value="YCII"/>
    <property type="match status" value="1"/>
</dbReference>
<evidence type="ECO:0000313" key="3">
    <source>
        <dbReference type="EMBL" id="WCT79226.1"/>
    </source>
</evidence>
<evidence type="ECO:0000256" key="1">
    <source>
        <dbReference type="ARBA" id="ARBA00007689"/>
    </source>
</evidence>
<dbReference type="InterPro" id="IPR011008">
    <property type="entry name" value="Dimeric_a/b-barrel"/>
</dbReference>
<gene>
    <name evidence="3" type="ORF">PQ457_19690</name>
</gene>
<dbReference type="RefSeq" id="WP_273619503.1">
    <property type="nucleotide sequence ID" value="NZ_CP117418.1"/>
</dbReference>